<feature type="compositionally biased region" description="Basic residues" evidence="2">
    <location>
        <begin position="1"/>
        <end position="10"/>
    </location>
</feature>
<feature type="coiled-coil region" evidence="1">
    <location>
        <begin position="510"/>
        <end position="559"/>
    </location>
</feature>
<evidence type="ECO:0000256" key="1">
    <source>
        <dbReference type="SAM" id="Coils"/>
    </source>
</evidence>
<dbReference type="PANTHER" id="PTHR37535:SF2">
    <property type="entry name" value="FINGER DOMAIN PROTEIN, PUTATIVE (AFU_ORTHOLOGUE AFUA_6G09300)-RELATED"/>
    <property type="match status" value="1"/>
</dbReference>
<comment type="caution">
    <text evidence="3">The sequence shown here is derived from an EMBL/GenBank/DDBJ whole genome shotgun (WGS) entry which is preliminary data.</text>
</comment>
<evidence type="ECO:0000256" key="2">
    <source>
        <dbReference type="SAM" id="MobiDB-lite"/>
    </source>
</evidence>
<accession>A0A5M9MM62</accession>
<dbReference type="Proteomes" id="UP000324241">
    <property type="component" value="Unassembled WGS sequence"/>
</dbReference>
<reference evidence="3 4" key="1">
    <citation type="submission" date="2019-08" db="EMBL/GenBank/DDBJ databases">
        <title>The genome sequence of a newly discovered highly antifungal drug resistant Aspergillus species, Aspergillus tanneri NIH 1004.</title>
        <authorList>
            <person name="Mounaud S."/>
            <person name="Singh I."/>
            <person name="Joardar V."/>
            <person name="Pakala S."/>
            <person name="Pakala S."/>
            <person name="Venepally P."/>
            <person name="Chung J.K."/>
            <person name="Losada L."/>
            <person name="Nierman W.C."/>
        </authorList>
    </citation>
    <scope>NUCLEOTIDE SEQUENCE [LARGE SCALE GENOMIC DNA]</scope>
    <source>
        <strain evidence="3 4">NIH1004</strain>
    </source>
</reference>
<feature type="compositionally biased region" description="Basic and acidic residues" evidence="2">
    <location>
        <begin position="56"/>
        <end position="65"/>
    </location>
</feature>
<evidence type="ECO:0000313" key="3">
    <source>
        <dbReference type="EMBL" id="KAA8648108.1"/>
    </source>
</evidence>
<organism evidence="3 4">
    <name type="scientific">Aspergillus tanneri</name>
    <dbReference type="NCBI Taxonomy" id="1220188"/>
    <lineage>
        <taxon>Eukaryota</taxon>
        <taxon>Fungi</taxon>
        <taxon>Dikarya</taxon>
        <taxon>Ascomycota</taxon>
        <taxon>Pezizomycotina</taxon>
        <taxon>Eurotiomycetes</taxon>
        <taxon>Eurotiomycetidae</taxon>
        <taxon>Eurotiales</taxon>
        <taxon>Aspergillaceae</taxon>
        <taxon>Aspergillus</taxon>
        <taxon>Aspergillus subgen. Circumdati</taxon>
    </lineage>
</organism>
<dbReference type="AlphaFoldDB" id="A0A5M9MM62"/>
<dbReference type="Pfam" id="PF11917">
    <property type="entry name" value="DUF3435"/>
    <property type="match status" value="1"/>
</dbReference>
<dbReference type="EMBL" id="QUQM01000003">
    <property type="protein sequence ID" value="KAA8648108.1"/>
    <property type="molecule type" value="Genomic_DNA"/>
</dbReference>
<feature type="region of interest" description="Disordered" evidence="2">
    <location>
        <begin position="1"/>
        <end position="66"/>
    </location>
</feature>
<dbReference type="InterPro" id="IPR021842">
    <property type="entry name" value="DUF3435"/>
</dbReference>
<proteinExistence type="predicted"/>
<dbReference type="PANTHER" id="PTHR37535">
    <property type="entry name" value="FLUG DOMAIN PROTEIN"/>
    <property type="match status" value="1"/>
</dbReference>
<name>A0A5M9MM62_9EURO</name>
<dbReference type="OrthoDB" id="4485682at2759"/>
<feature type="region of interest" description="Disordered" evidence="2">
    <location>
        <begin position="637"/>
        <end position="659"/>
    </location>
</feature>
<dbReference type="VEuPathDB" id="FungiDB:EYZ11_012932"/>
<sequence>MKRSRSRRNRHLESDSSDDGVTCSSTETDEQCDATYETDLTESEPDDIQTPRKRRRSDDKNHTELEPTLFVEAGELYDDPLDDTGVDLSEIPEDFDKAGGTIVRRERIEIRWKRYCRSKTRLEPKEPKWREPEEALRVASNNDLYRFLGWCLKLERGKNGRRLKGIHKSSSLETDWKNLRGYYQKLTKNKINDEDGSEVRRGMKFLVKEHGLDTQPGKKTPVYIEDITPFNETILSTLEKKFHLGFQRIQVCLFNSLGLFTVHRRNALLSLQFKDLQISLQKDPRGGPPIPLIELTPEGTKKFLGLTKLTTFALPEIVYGPSLALCPHTLLFGILFHAKAFRNPKLTSKAQLRKLFISKGCEQLLVPLDREKADWYIFCKTEVVKGVPTIQRTQSMSKSTMSSMLVTFGEIRGWKGAFHAHQFRYGSGKVINESGWVSKEQHMLIMKHANPRTFLDHYHPLQLDTDTIRIICGLDPDVELMRAVTRQSRWRDTRRPRYLTEQQRAQIEDHPELEESRRNLSKTRAQYEETRQLGLLPRIQQQEKEVKNTRKRLLRALRHQIREDFDEEQAFLDIEAQLAGTAVEEESEDESTSDNMHPLQLRLVQSLLSYPISNSLEDEWNRRDAGAEAVVQYCDVPEGGPLKGRPRRETSKPAASDTPIAKPQATLQVEDGVSACEVVPVSKNGKPLRATKEYIEGSELPEACFQCFANERLPDAVRCRMFHDAGCVTRHFDAIHLNEEPLKCNWCEVTLLHKMAFQRHAIDEHRVRSRWRCLDPANPGKF</sequence>
<keyword evidence="1" id="KW-0175">Coiled coil</keyword>
<protein>
    <recommendedName>
        <fullName evidence="5">C2H2-type domain-containing protein</fullName>
    </recommendedName>
</protein>
<dbReference type="RefSeq" id="XP_033427469.1">
    <property type="nucleotide sequence ID" value="XM_033568663.1"/>
</dbReference>
<evidence type="ECO:0000313" key="4">
    <source>
        <dbReference type="Proteomes" id="UP000324241"/>
    </source>
</evidence>
<gene>
    <name evidence="3" type="ORF">ATNIH1004_003991</name>
</gene>
<dbReference type="GeneID" id="54326693"/>
<evidence type="ECO:0008006" key="5">
    <source>
        <dbReference type="Google" id="ProtNLM"/>
    </source>
</evidence>